<dbReference type="PANTHER" id="PTHR44169">
    <property type="entry name" value="NADPH-DEPENDENT 1-ACYLDIHYDROXYACETONE PHOSPHATE REDUCTASE"/>
    <property type="match status" value="1"/>
</dbReference>
<dbReference type="PRINTS" id="PR00080">
    <property type="entry name" value="SDRFAMILY"/>
</dbReference>
<dbReference type="NCBIfam" id="NF006118">
    <property type="entry name" value="PRK08264.1-4"/>
    <property type="match status" value="1"/>
</dbReference>
<evidence type="ECO:0000313" key="5">
    <source>
        <dbReference type="Proteomes" id="UP000715781"/>
    </source>
</evidence>
<organism evidence="4 5">
    <name type="scientific">Mojavia pulchra JT2-VF2</name>
    <dbReference type="NCBI Taxonomy" id="287848"/>
    <lineage>
        <taxon>Bacteria</taxon>
        <taxon>Bacillati</taxon>
        <taxon>Cyanobacteriota</taxon>
        <taxon>Cyanophyceae</taxon>
        <taxon>Nostocales</taxon>
        <taxon>Nostocaceae</taxon>
    </lineage>
</organism>
<dbReference type="PANTHER" id="PTHR44169:SF6">
    <property type="entry name" value="NADPH-DEPENDENT 1-ACYLDIHYDROXYACETONE PHOSPHATE REDUCTASE"/>
    <property type="match status" value="1"/>
</dbReference>
<sequence>MQVLSATALVTGANGGLGKYFVEGLRAQGAAKIYAGARKLDALAELVATDPQRIVPIQLEITDEESVRQAALKCQDVNLLINNAGVGLNQGLIAAPDLSSARAEMEVNYFGTLLMCRAFAPILKQNQGGAIVNMVSMVARVNLPLNGSYGASKAAVLSLTQAVRAELAAQKTLVVGVLPGAIDIGMGKSFPDPKVPPEEVVHDALQAVVNGVEDVYPAEQAKQLNEQLMQDPKAVEKFIATFLPN</sequence>
<reference evidence="4" key="2">
    <citation type="journal article" date="2022" name="Microbiol. Resour. Announc.">
        <title>Metagenome Sequencing to Explore Phylogenomics of Terrestrial Cyanobacteria.</title>
        <authorList>
            <person name="Ward R.D."/>
            <person name="Stajich J.E."/>
            <person name="Johansen J.R."/>
            <person name="Huntemann M."/>
            <person name="Clum A."/>
            <person name="Foster B."/>
            <person name="Foster B."/>
            <person name="Roux S."/>
            <person name="Palaniappan K."/>
            <person name="Varghese N."/>
            <person name="Mukherjee S."/>
            <person name="Reddy T.B.K."/>
            <person name="Daum C."/>
            <person name="Copeland A."/>
            <person name="Chen I.A."/>
            <person name="Ivanova N.N."/>
            <person name="Kyrpides N.C."/>
            <person name="Shapiro N."/>
            <person name="Eloe-Fadrosh E.A."/>
            <person name="Pietrasiak N."/>
        </authorList>
    </citation>
    <scope>NUCLEOTIDE SEQUENCE</scope>
    <source>
        <strain evidence="4">JT2-VF2</strain>
    </source>
</reference>
<evidence type="ECO:0000256" key="2">
    <source>
        <dbReference type="ARBA" id="ARBA00023002"/>
    </source>
</evidence>
<dbReference type="Gene3D" id="3.40.50.720">
    <property type="entry name" value="NAD(P)-binding Rossmann-like Domain"/>
    <property type="match status" value="1"/>
</dbReference>
<dbReference type="GO" id="GO:0016491">
    <property type="term" value="F:oxidoreductase activity"/>
    <property type="evidence" value="ECO:0007669"/>
    <property type="project" value="UniProtKB-KW"/>
</dbReference>
<name>A0A951PZW8_9NOST</name>
<dbReference type="PRINTS" id="PR00081">
    <property type="entry name" value="GDHRDH"/>
</dbReference>
<reference evidence="4" key="1">
    <citation type="submission" date="2021-05" db="EMBL/GenBank/DDBJ databases">
        <authorList>
            <person name="Pietrasiak N."/>
            <person name="Ward R."/>
            <person name="Stajich J.E."/>
            <person name="Kurbessoian T."/>
        </authorList>
    </citation>
    <scope>NUCLEOTIDE SEQUENCE</scope>
    <source>
        <strain evidence="4">JT2-VF2</strain>
    </source>
</reference>
<comment type="caution">
    <text evidence="4">The sequence shown here is derived from an EMBL/GenBank/DDBJ whole genome shotgun (WGS) entry which is preliminary data.</text>
</comment>
<accession>A0A951PZW8</accession>
<evidence type="ECO:0000256" key="1">
    <source>
        <dbReference type="ARBA" id="ARBA00006484"/>
    </source>
</evidence>
<dbReference type="Proteomes" id="UP000715781">
    <property type="component" value="Unassembled WGS sequence"/>
</dbReference>
<dbReference type="Pfam" id="PF00106">
    <property type="entry name" value="adh_short"/>
    <property type="match status" value="1"/>
</dbReference>
<dbReference type="PROSITE" id="PS00061">
    <property type="entry name" value="ADH_SHORT"/>
    <property type="match status" value="1"/>
</dbReference>
<keyword evidence="2" id="KW-0560">Oxidoreductase</keyword>
<dbReference type="SUPFAM" id="SSF51735">
    <property type="entry name" value="NAD(P)-binding Rossmann-fold domains"/>
    <property type="match status" value="1"/>
</dbReference>
<gene>
    <name evidence="4" type="ORF">KME32_14430</name>
</gene>
<dbReference type="EMBL" id="JAHHHN010000007">
    <property type="protein sequence ID" value="MBW4562318.1"/>
    <property type="molecule type" value="Genomic_DNA"/>
</dbReference>
<dbReference type="InterPro" id="IPR036291">
    <property type="entry name" value="NAD(P)-bd_dom_sf"/>
</dbReference>
<dbReference type="InterPro" id="IPR002347">
    <property type="entry name" value="SDR_fam"/>
</dbReference>
<comment type="similarity">
    <text evidence="1 3">Belongs to the short-chain dehydrogenases/reductases (SDR) family.</text>
</comment>
<evidence type="ECO:0000313" key="4">
    <source>
        <dbReference type="EMBL" id="MBW4562318.1"/>
    </source>
</evidence>
<dbReference type="InterPro" id="IPR020904">
    <property type="entry name" value="Sc_DH/Rdtase_CS"/>
</dbReference>
<protein>
    <submittedName>
        <fullName evidence="4">SDR family oxidoreductase</fullName>
    </submittedName>
</protein>
<dbReference type="AlphaFoldDB" id="A0A951PZW8"/>
<evidence type="ECO:0000256" key="3">
    <source>
        <dbReference type="RuleBase" id="RU000363"/>
    </source>
</evidence>
<proteinExistence type="inferred from homology"/>